<keyword evidence="1" id="KW-1133">Transmembrane helix</keyword>
<keyword evidence="1" id="KW-0472">Membrane</keyword>
<name>A0A812ET11_ACAPH</name>
<sequence>MFHLLFFSPRLPDHHPSLPSLTHLFIIPPPPLLNRFSFIVQLFIIPHSLFSPVHHPPLYFSLILLTCSAIPSLSSFNCSSSPTLSPHLFAISLSLSFSLFLFSLNQPLILSLLSLSSWSSLFTVFPKLYFHYFFVSFSSLDLAIPQFHSSLLCSLFYPLFLYSPVLLFLPISHSSHSPISLLSPLFIPLFLSIPSFFFIYSSIFHSFFQNSFSFFFFFFFFLLSLWHDIFAKQPPFRLDSFSSFHSSEILSLCKHPYRHLFWQPPLPPPLSLSIYLYIYLSIYLFGSWLRKGQRAVACGAGVADGFLSSFSPTRRETVEMMLCGEGASAHRREDEISSVSKHMQTNAFAFRGPLLYTDLPIRLTRFIPVCSFLLETMGVPESISV</sequence>
<organism evidence="2 3">
    <name type="scientific">Acanthosepion pharaonis</name>
    <name type="common">Pharaoh cuttlefish</name>
    <name type="synonym">Sepia pharaonis</name>
    <dbReference type="NCBI Taxonomy" id="158019"/>
    <lineage>
        <taxon>Eukaryota</taxon>
        <taxon>Metazoa</taxon>
        <taxon>Spiralia</taxon>
        <taxon>Lophotrochozoa</taxon>
        <taxon>Mollusca</taxon>
        <taxon>Cephalopoda</taxon>
        <taxon>Coleoidea</taxon>
        <taxon>Decapodiformes</taxon>
        <taxon>Sepiida</taxon>
        <taxon>Sepiina</taxon>
        <taxon>Sepiidae</taxon>
        <taxon>Acanthosepion</taxon>
    </lineage>
</organism>
<feature type="transmembrane region" description="Helical" evidence="1">
    <location>
        <begin position="151"/>
        <end position="169"/>
    </location>
</feature>
<reference evidence="2" key="1">
    <citation type="submission" date="2021-01" db="EMBL/GenBank/DDBJ databases">
        <authorList>
            <person name="Li R."/>
            <person name="Bekaert M."/>
        </authorList>
    </citation>
    <scope>NUCLEOTIDE SEQUENCE</scope>
    <source>
        <strain evidence="2">Farmed</strain>
    </source>
</reference>
<keyword evidence="3" id="KW-1185">Reference proteome</keyword>
<protein>
    <submittedName>
        <fullName evidence="2">Uncharacterized protein</fullName>
    </submittedName>
</protein>
<dbReference type="EMBL" id="CAHIKZ030005598">
    <property type="protein sequence ID" value="CAE1331147.1"/>
    <property type="molecule type" value="Genomic_DNA"/>
</dbReference>
<evidence type="ECO:0000313" key="3">
    <source>
        <dbReference type="Proteomes" id="UP000597762"/>
    </source>
</evidence>
<proteinExistence type="predicted"/>
<feature type="transmembrane region" description="Helical" evidence="1">
    <location>
        <begin position="181"/>
        <end position="200"/>
    </location>
</feature>
<gene>
    <name evidence="2" type="ORF">SPHA_80372</name>
</gene>
<comment type="caution">
    <text evidence="2">The sequence shown here is derived from an EMBL/GenBank/DDBJ whole genome shotgun (WGS) entry which is preliminary data.</text>
</comment>
<evidence type="ECO:0000313" key="2">
    <source>
        <dbReference type="EMBL" id="CAE1331147.1"/>
    </source>
</evidence>
<accession>A0A812ET11</accession>
<keyword evidence="1" id="KW-0812">Transmembrane</keyword>
<feature type="transmembrane region" description="Helical" evidence="1">
    <location>
        <begin position="212"/>
        <end position="230"/>
    </location>
</feature>
<dbReference type="Proteomes" id="UP000597762">
    <property type="component" value="Unassembled WGS sequence"/>
</dbReference>
<feature type="transmembrane region" description="Helical" evidence="1">
    <location>
        <begin position="266"/>
        <end position="285"/>
    </location>
</feature>
<dbReference type="AlphaFoldDB" id="A0A812ET11"/>
<feature type="transmembrane region" description="Helical" evidence="1">
    <location>
        <begin position="56"/>
        <end position="76"/>
    </location>
</feature>
<feature type="transmembrane region" description="Helical" evidence="1">
    <location>
        <begin position="88"/>
        <end position="108"/>
    </location>
</feature>
<evidence type="ECO:0000256" key="1">
    <source>
        <dbReference type="SAM" id="Phobius"/>
    </source>
</evidence>